<sequence>MPLTSAEDGAPGDWDEGASAAPAAAPAPTSAALRPPLRRRRRTVVSCAECHRRKQKCDRKFPCTNCVSRNKQNSCRYETGAPTARKPPLPADNPTAINPGPAPVRVAAGTLSVTPSQPSLLSTQTPAADTPDTAAPSFGYTLSNTNPASTTLAILHKLTTSPTPSPSPSPDDTAAPPPLPASVARYRLLLRQLPPRASVARLAAVYFRDFSWQYAVFEADAFARALDAWYRVPFAALVRARELRAFPALVFQVCAVALLSLGKGAGEEGGRRGGEEEEEEEIWEGLRYAGGGGVGAEELAAEWSGFGVEVLECLGKRGMGVTTVLAGWVRALWLKYGGLVTESWHAIGAAIRDAQEIGLHRDSLDPQPASDDPGDVIRNQWAIECRRKTWMTLTLWDIHMAVVLGRPTTTNLDLAPPSLPVDAPLVGDGARHTTPVRPRTANDPPTAVTRARWVYRLLQPLRQIIELEKQGPCPNDFAAVDRVHDELLRLDAQTPAFLRRENPDTRWDGLPECHWLPMGRITLQQMLPFALMALHRPYIFTRPASRTAALRASLAMLRAQTLHFQALRPQMYKTFSLFFGTFDAIVLMASIYILFPAEHADLRPSALQHFRWARTRFEAMADRNPLARAALGVLAAICLRLKKSLGIPAHAALALSSPASSGSTVSDTRTRTDSTARDTPGTAATDPSPPAQPPSQSAGLNLDLGPALFPSDLPNPATTTTTASPPFFDWSQPVPPDFDWSSLQPIYATSDLCYHDLVGTAAVATDTATAGTWGHGHGPDPGMHVSLDLDLDLGAGGHAASLPGPLPMGPGEDVGMAGVSLFGGDFADDSVWSLFNHYAPL</sequence>
<evidence type="ECO:0000256" key="2">
    <source>
        <dbReference type="ARBA" id="ARBA00022723"/>
    </source>
</evidence>
<feature type="region of interest" description="Disordered" evidence="4">
    <location>
        <begin position="657"/>
        <end position="730"/>
    </location>
</feature>
<reference evidence="6" key="1">
    <citation type="journal article" date="2023" name="Mol. Phylogenet. Evol.">
        <title>Genome-scale phylogeny and comparative genomics of the fungal order Sordariales.</title>
        <authorList>
            <person name="Hensen N."/>
            <person name="Bonometti L."/>
            <person name="Westerberg I."/>
            <person name="Brannstrom I.O."/>
            <person name="Guillou S."/>
            <person name="Cros-Aarteil S."/>
            <person name="Calhoun S."/>
            <person name="Haridas S."/>
            <person name="Kuo A."/>
            <person name="Mondo S."/>
            <person name="Pangilinan J."/>
            <person name="Riley R."/>
            <person name="LaButti K."/>
            <person name="Andreopoulos B."/>
            <person name="Lipzen A."/>
            <person name="Chen C."/>
            <person name="Yan M."/>
            <person name="Daum C."/>
            <person name="Ng V."/>
            <person name="Clum A."/>
            <person name="Steindorff A."/>
            <person name="Ohm R.A."/>
            <person name="Martin F."/>
            <person name="Silar P."/>
            <person name="Natvig D.O."/>
            <person name="Lalanne C."/>
            <person name="Gautier V."/>
            <person name="Ament-Velasquez S.L."/>
            <person name="Kruys A."/>
            <person name="Hutchinson M.I."/>
            <person name="Powell A.J."/>
            <person name="Barry K."/>
            <person name="Miller A.N."/>
            <person name="Grigoriev I.V."/>
            <person name="Debuchy R."/>
            <person name="Gladieux P."/>
            <person name="Hiltunen Thoren M."/>
            <person name="Johannesson H."/>
        </authorList>
    </citation>
    <scope>NUCLEOTIDE SEQUENCE</scope>
    <source>
        <strain evidence="6">CBS 123565</strain>
    </source>
</reference>
<dbReference type="EMBL" id="MU853413">
    <property type="protein sequence ID" value="KAK4133077.1"/>
    <property type="molecule type" value="Genomic_DNA"/>
</dbReference>
<dbReference type="GO" id="GO:0003677">
    <property type="term" value="F:DNA binding"/>
    <property type="evidence" value="ECO:0007669"/>
    <property type="project" value="InterPro"/>
</dbReference>
<dbReference type="CDD" id="cd00067">
    <property type="entry name" value="GAL4"/>
    <property type="match status" value="1"/>
</dbReference>
<name>A0AAN6UHF0_9PEZI</name>
<gene>
    <name evidence="6" type="ORF">BT67DRAFT_479136</name>
</gene>
<feature type="compositionally biased region" description="Low complexity" evidence="4">
    <location>
        <begin position="125"/>
        <end position="136"/>
    </location>
</feature>
<dbReference type="GO" id="GO:0008270">
    <property type="term" value="F:zinc ion binding"/>
    <property type="evidence" value="ECO:0007669"/>
    <property type="project" value="InterPro"/>
</dbReference>
<dbReference type="GO" id="GO:0005634">
    <property type="term" value="C:nucleus"/>
    <property type="evidence" value="ECO:0007669"/>
    <property type="project" value="UniProtKB-SubCell"/>
</dbReference>
<dbReference type="PROSITE" id="PS50048">
    <property type="entry name" value="ZN2_CY6_FUNGAL_2"/>
    <property type="match status" value="1"/>
</dbReference>
<dbReference type="SMART" id="SM00066">
    <property type="entry name" value="GAL4"/>
    <property type="match status" value="1"/>
</dbReference>
<dbReference type="GO" id="GO:0000981">
    <property type="term" value="F:DNA-binding transcription factor activity, RNA polymerase II-specific"/>
    <property type="evidence" value="ECO:0007669"/>
    <property type="project" value="InterPro"/>
</dbReference>
<dbReference type="Proteomes" id="UP001304895">
    <property type="component" value="Unassembled WGS sequence"/>
</dbReference>
<dbReference type="PANTHER" id="PTHR31001:SF87">
    <property type="entry name" value="COL-21"/>
    <property type="match status" value="1"/>
</dbReference>
<dbReference type="CDD" id="cd12148">
    <property type="entry name" value="fungal_TF_MHR"/>
    <property type="match status" value="1"/>
</dbReference>
<dbReference type="InterPro" id="IPR007219">
    <property type="entry name" value="XnlR_reg_dom"/>
</dbReference>
<dbReference type="PANTHER" id="PTHR31001">
    <property type="entry name" value="UNCHARACTERIZED TRANSCRIPTIONAL REGULATORY PROTEIN"/>
    <property type="match status" value="1"/>
</dbReference>
<accession>A0AAN6UHF0</accession>
<evidence type="ECO:0000259" key="5">
    <source>
        <dbReference type="PROSITE" id="PS50048"/>
    </source>
</evidence>
<keyword evidence="2" id="KW-0479">Metal-binding</keyword>
<feature type="region of interest" description="Disordered" evidence="4">
    <location>
        <begin position="158"/>
        <end position="178"/>
    </location>
</feature>
<proteinExistence type="predicted"/>
<dbReference type="AlphaFoldDB" id="A0AAN6UHF0"/>
<dbReference type="InterPro" id="IPR001138">
    <property type="entry name" value="Zn2Cys6_DnaBD"/>
</dbReference>
<feature type="compositionally biased region" description="Pro residues" evidence="4">
    <location>
        <begin position="163"/>
        <end position="178"/>
    </location>
</feature>
<dbReference type="Gene3D" id="4.10.240.10">
    <property type="entry name" value="Zn(2)-C6 fungal-type DNA-binding domain"/>
    <property type="match status" value="1"/>
</dbReference>
<evidence type="ECO:0000256" key="1">
    <source>
        <dbReference type="ARBA" id="ARBA00004123"/>
    </source>
</evidence>
<evidence type="ECO:0000313" key="7">
    <source>
        <dbReference type="Proteomes" id="UP001304895"/>
    </source>
</evidence>
<dbReference type="Pfam" id="PF04082">
    <property type="entry name" value="Fungal_trans"/>
    <property type="match status" value="1"/>
</dbReference>
<feature type="region of interest" description="Disordered" evidence="4">
    <location>
        <begin position="77"/>
        <end position="141"/>
    </location>
</feature>
<keyword evidence="3" id="KW-0539">Nucleus</keyword>
<dbReference type="InterPro" id="IPR036864">
    <property type="entry name" value="Zn2-C6_fun-type_DNA-bd_sf"/>
</dbReference>
<evidence type="ECO:0000256" key="3">
    <source>
        <dbReference type="ARBA" id="ARBA00023242"/>
    </source>
</evidence>
<evidence type="ECO:0000256" key="4">
    <source>
        <dbReference type="SAM" id="MobiDB-lite"/>
    </source>
</evidence>
<reference evidence="6" key="2">
    <citation type="submission" date="2023-05" db="EMBL/GenBank/DDBJ databases">
        <authorList>
            <consortium name="Lawrence Berkeley National Laboratory"/>
            <person name="Steindorff A."/>
            <person name="Hensen N."/>
            <person name="Bonometti L."/>
            <person name="Westerberg I."/>
            <person name="Brannstrom I.O."/>
            <person name="Guillou S."/>
            <person name="Cros-Aarteil S."/>
            <person name="Calhoun S."/>
            <person name="Haridas S."/>
            <person name="Kuo A."/>
            <person name="Mondo S."/>
            <person name="Pangilinan J."/>
            <person name="Riley R."/>
            <person name="Labutti K."/>
            <person name="Andreopoulos B."/>
            <person name="Lipzen A."/>
            <person name="Chen C."/>
            <person name="Yanf M."/>
            <person name="Daum C."/>
            <person name="Ng V."/>
            <person name="Clum A."/>
            <person name="Ohm R."/>
            <person name="Martin F."/>
            <person name="Silar P."/>
            <person name="Natvig D."/>
            <person name="Lalanne C."/>
            <person name="Gautier V."/>
            <person name="Ament-Velasquez S.L."/>
            <person name="Kruys A."/>
            <person name="Hutchinson M.I."/>
            <person name="Powell A.J."/>
            <person name="Barry K."/>
            <person name="Miller A.N."/>
            <person name="Grigoriev I.V."/>
            <person name="Debuchy R."/>
            <person name="Gladieux P."/>
            <person name="Thoren M.H."/>
            <person name="Johannesson H."/>
        </authorList>
    </citation>
    <scope>NUCLEOTIDE SEQUENCE</scope>
    <source>
        <strain evidence="6">CBS 123565</strain>
    </source>
</reference>
<feature type="domain" description="Zn(2)-C6 fungal-type" evidence="5">
    <location>
        <begin position="46"/>
        <end position="77"/>
    </location>
</feature>
<organism evidence="6 7">
    <name type="scientific">Trichocladium antarcticum</name>
    <dbReference type="NCBI Taxonomy" id="1450529"/>
    <lineage>
        <taxon>Eukaryota</taxon>
        <taxon>Fungi</taxon>
        <taxon>Dikarya</taxon>
        <taxon>Ascomycota</taxon>
        <taxon>Pezizomycotina</taxon>
        <taxon>Sordariomycetes</taxon>
        <taxon>Sordariomycetidae</taxon>
        <taxon>Sordariales</taxon>
        <taxon>Chaetomiaceae</taxon>
        <taxon>Trichocladium</taxon>
    </lineage>
</organism>
<dbReference type="PROSITE" id="PS00463">
    <property type="entry name" value="ZN2_CY6_FUNGAL_1"/>
    <property type="match status" value="1"/>
</dbReference>
<feature type="region of interest" description="Disordered" evidence="4">
    <location>
        <begin position="1"/>
        <end position="42"/>
    </location>
</feature>
<keyword evidence="7" id="KW-1185">Reference proteome</keyword>
<feature type="compositionally biased region" description="Low complexity" evidence="4">
    <location>
        <begin position="657"/>
        <end position="667"/>
    </location>
</feature>
<feature type="compositionally biased region" description="Polar residues" evidence="4">
    <location>
        <begin position="111"/>
        <end position="124"/>
    </location>
</feature>
<comment type="caution">
    <text evidence="6">The sequence shown here is derived from an EMBL/GenBank/DDBJ whole genome shotgun (WGS) entry which is preliminary data.</text>
</comment>
<protein>
    <recommendedName>
        <fullName evidence="5">Zn(2)-C6 fungal-type domain-containing protein</fullName>
    </recommendedName>
</protein>
<comment type="subcellular location">
    <subcellularLocation>
        <location evidence="1">Nucleus</location>
    </subcellularLocation>
</comment>
<dbReference type="SMART" id="SM00906">
    <property type="entry name" value="Fungal_trans"/>
    <property type="match status" value="1"/>
</dbReference>
<dbReference type="InterPro" id="IPR050613">
    <property type="entry name" value="Sec_Metabolite_Reg"/>
</dbReference>
<dbReference type="GO" id="GO:0006351">
    <property type="term" value="P:DNA-templated transcription"/>
    <property type="evidence" value="ECO:0007669"/>
    <property type="project" value="InterPro"/>
</dbReference>
<dbReference type="SUPFAM" id="SSF57701">
    <property type="entry name" value="Zn2/Cys6 DNA-binding domain"/>
    <property type="match status" value="1"/>
</dbReference>
<feature type="compositionally biased region" description="Low complexity" evidence="4">
    <location>
        <begin position="18"/>
        <end position="35"/>
    </location>
</feature>
<evidence type="ECO:0000313" key="6">
    <source>
        <dbReference type="EMBL" id="KAK4133077.1"/>
    </source>
</evidence>
<dbReference type="Pfam" id="PF00172">
    <property type="entry name" value="Zn_clus"/>
    <property type="match status" value="1"/>
</dbReference>